<feature type="signal peptide" evidence="2">
    <location>
        <begin position="1"/>
        <end position="23"/>
    </location>
</feature>
<feature type="compositionally biased region" description="Polar residues" evidence="1">
    <location>
        <begin position="160"/>
        <end position="175"/>
    </location>
</feature>
<comment type="caution">
    <text evidence="3">The sequence shown here is derived from an EMBL/GenBank/DDBJ whole genome shotgun (WGS) entry which is preliminary data.</text>
</comment>
<dbReference type="AlphaFoldDB" id="A0A9N8HCN7"/>
<proteinExistence type="predicted"/>
<name>A0A9N8HCN7_9STRA</name>
<feature type="compositionally biased region" description="Basic residues" evidence="1">
    <location>
        <begin position="472"/>
        <end position="483"/>
    </location>
</feature>
<evidence type="ECO:0000256" key="1">
    <source>
        <dbReference type="SAM" id="MobiDB-lite"/>
    </source>
</evidence>
<feature type="compositionally biased region" description="Low complexity" evidence="1">
    <location>
        <begin position="248"/>
        <end position="269"/>
    </location>
</feature>
<keyword evidence="2" id="KW-0732">Signal</keyword>
<feature type="compositionally biased region" description="Polar residues" evidence="1">
    <location>
        <begin position="194"/>
        <end position="210"/>
    </location>
</feature>
<organism evidence="3 4">
    <name type="scientific">Seminavis robusta</name>
    <dbReference type="NCBI Taxonomy" id="568900"/>
    <lineage>
        <taxon>Eukaryota</taxon>
        <taxon>Sar</taxon>
        <taxon>Stramenopiles</taxon>
        <taxon>Ochrophyta</taxon>
        <taxon>Bacillariophyta</taxon>
        <taxon>Bacillariophyceae</taxon>
        <taxon>Bacillariophycidae</taxon>
        <taxon>Naviculales</taxon>
        <taxon>Naviculaceae</taxon>
        <taxon>Seminavis</taxon>
    </lineage>
</organism>
<feature type="compositionally biased region" description="Basic and acidic residues" evidence="1">
    <location>
        <begin position="300"/>
        <end position="311"/>
    </location>
</feature>
<accession>A0A9N8HCN7</accession>
<evidence type="ECO:0000313" key="4">
    <source>
        <dbReference type="Proteomes" id="UP001153069"/>
    </source>
</evidence>
<feature type="region of interest" description="Disordered" evidence="1">
    <location>
        <begin position="157"/>
        <end position="532"/>
    </location>
</feature>
<protein>
    <submittedName>
        <fullName evidence="3">Uncharacterized protein</fullName>
    </submittedName>
</protein>
<reference evidence="3" key="1">
    <citation type="submission" date="2020-06" db="EMBL/GenBank/DDBJ databases">
        <authorList>
            <consortium name="Plant Systems Biology data submission"/>
        </authorList>
    </citation>
    <scope>NUCLEOTIDE SEQUENCE</scope>
    <source>
        <strain evidence="3">D6</strain>
    </source>
</reference>
<feature type="compositionally biased region" description="Polar residues" evidence="1">
    <location>
        <begin position="484"/>
        <end position="496"/>
    </location>
</feature>
<gene>
    <name evidence="3" type="ORF">SEMRO_420_G139260.1</name>
</gene>
<feature type="chain" id="PRO_5040376210" evidence="2">
    <location>
        <begin position="24"/>
        <end position="532"/>
    </location>
</feature>
<dbReference type="Proteomes" id="UP001153069">
    <property type="component" value="Unassembled WGS sequence"/>
</dbReference>
<sequence length="532" mass="58118">MTTLSFVAVAGLLLLLQITTSSAFVLPLSSRPCGSVSLAMRPDGFNDWMQPDGNDYDTHPHARNTVRPPAVQGGAGGQQSQDEMRRAYYQEPAPPQAQQAQPEPEAAPTDTAAPVATAGDDPSVPPPTESQMPRDPTNDGRTTGSMHLSARDQELIDQMEQAQNQYDQFVSSPYGNSGPARYGHTFGQGPQVPAGQSQGPARPQQRTSSGAGPPPAAQQSSMDQFIENPYGNRPAPDGYGNSVGGGSAAMPQAPQAPGQYQQPPQQQRQQPPPQKSFQEDFIDDPYANDAAPGGPPVGNVDERQRGMEARSNRPPRSDMPIQAKENLPETEDNMQPPPHPKAQKSFQEQFIDDPYGGNKGAPKGGMEARSNFPPRSDMPIQAQENLPETEDNTQPPPHPKAQKSSQEQFIDDPYGIKSAPDGYFDTGVSNSMRQFQAHQKKQQQDQDFIDNPSGTNRMDYGFGQQESAPRKVLVRHQKRKRQPLSRQDNFINNPKGSTFKAGQYGYGNDGDNDSSGYFDYEDHDYGIEGRRE</sequence>
<dbReference type="EMBL" id="CAICTM010000419">
    <property type="protein sequence ID" value="CAB9510098.1"/>
    <property type="molecule type" value="Genomic_DNA"/>
</dbReference>
<feature type="compositionally biased region" description="Low complexity" evidence="1">
    <location>
        <begin position="96"/>
        <end position="122"/>
    </location>
</feature>
<keyword evidence="4" id="KW-1185">Reference proteome</keyword>
<feature type="compositionally biased region" description="Basic and acidic residues" evidence="1">
    <location>
        <begin position="523"/>
        <end position="532"/>
    </location>
</feature>
<feature type="region of interest" description="Disordered" evidence="1">
    <location>
        <begin position="49"/>
        <end position="145"/>
    </location>
</feature>
<evidence type="ECO:0000313" key="3">
    <source>
        <dbReference type="EMBL" id="CAB9510098.1"/>
    </source>
</evidence>
<evidence type="ECO:0000256" key="2">
    <source>
        <dbReference type="SAM" id="SignalP"/>
    </source>
</evidence>